<keyword evidence="7" id="KW-1185">Reference proteome</keyword>
<feature type="domain" description="Septum formation inhibitor MinC C-terminal" evidence="5">
    <location>
        <begin position="3"/>
        <end position="102"/>
    </location>
</feature>
<evidence type="ECO:0000256" key="2">
    <source>
        <dbReference type="ARBA" id="ARBA00023210"/>
    </source>
</evidence>
<gene>
    <name evidence="6" type="ORF">SAMN02745885_02376</name>
</gene>
<dbReference type="InterPro" id="IPR013033">
    <property type="entry name" value="MinC"/>
</dbReference>
<dbReference type="Pfam" id="PF03775">
    <property type="entry name" value="MinC_C"/>
    <property type="match status" value="1"/>
</dbReference>
<dbReference type="InterPro" id="IPR036145">
    <property type="entry name" value="MinC_C_sf"/>
</dbReference>
<sequence length="112" mass="12404">MLIHRTLRSGQKINYDGNVVVIGDVNPGAEIIATGDIAVMGTLRGVVHAGSRGDQSAVVTAFRLMPTQLRIADQITRAPDENYPEPTVPEMAYIRDGRVVIEQYQPNREFKR</sequence>
<accession>A0A1T4S0T4</accession>
<comment type="subunit">
    <text evidence="4">Interacts with MinD and FtsZ.</text>
</comment>
<evidence type="ECO:0000259" key="5">
    <source>
        <dbReference type="Pfam" id="PF03775"/>
    </source>
</evidence>
<evidence type="ECO:0000256" key="1">
    <source>
        <dbReference type="ARBA" id="ARBA00022618"/>
    </source>
</evidence>
<evidence type="ECO:0000256" key="3">
    <source>
        <dbReference type="ARBA" id="ARBA00023306"/>
    </source>
</evidence>
<dbReference type="SUPFAM" id="SSF63848">
    <property type="entry name" value="Cell-division inhibitor MinC, C-terminal domain"/>
    <property type="match status" value="1"/>
</dbReference>
<dbReference type="AlphaFoldDB" id="A0A1T4S0T4"/>
<proteinExistence type="predicted"/>
<organism evidence="6 7">
    <name type="scientific">Carboxydocella sporoproducens DSM 16521</name>
    <dbReference type="NCBI Taxonomy" id="1121270"/>
    <lineage>
        <taxon>Bacteria</taxon>
        <taxon>Bacillati</taxon>
        <taxon>Bacillota</taxon>
        <taxon>Clostridia</taxon>
        <taxon>Eubacteriales</taxon>
        <taxon>Clostridiales Family XVI. Incertae Sedis</taxon>
        <taxon>Carboxydocella</taxon>
    </lineage>
</organism>
<dbReference type="NCBIfam" id="TIGR01222">
    <property type="entry name" value="minC"/>
    <property type="match status" value="1"/>
</dbReference>
<name>A0A1T4S0T4_9FIRM</name>
<dbReference type="GO" id="GO:1901891">
    <property type="term" value="P:regulation of cell septum assembly"/>
    <property type="evidence" value="ECO:0007669"/>
    <property type="project" value="InterPro"/>
</dbReference>
<evidence type="ECO:0000313" key="6">
    <source>
        <dbReference type="EMBL" id="SKA21843.1"/>
    </source>
</evidence>
<dbReference type="Proteomes" id="UP000189933">
    <property type="component" value="Unassembled WGS sequence"/>
</dbReference>
<evidence type="ECO:0000256" key="4">
    <source>
        <dbReference type="ARBA" id="ARBA00046874"/>
    </source>
</evidence>
<dbReference type="PANTHER" id="PTHR34108">
    <property type="entry name" value="SEPTUM SITE-DETERMINING PROTEIN MINC"/>
    <property type="match status" value="1"/>
</dbReference>
<keyword evidence="3" id="KW-0131">Cell cycle</keyword>
<dbReference type="InterPro" id="IPR005526">
    <property type="entry name" value="Septum_form_inhib_MinC_C"/>
</dbReference>
<dbReference type="Gene3D" id="2.160.20.70">
    <property type="match status" value="1"/>
</dbReference>
<dbReference type="EMBL" id="FUXM01000040">
    <property type="protein sequence ID" value="SKA21843.1"/>
    <property type="molecule type" value="Genomic_DNA"/>
</dbReference>
<reference evidence="7" key="1">
    <citation type="submission" date="2017-02" db="EMBL/GenBank/DDBJ databases">
        <authorList>
            <person name="Varghese N."/>
            <person name="Submissions S."/>
        </authorList>
    </citation>
    <scope>NUCLEOTIDE SEQUENCE [LARGE SCALE GENOMIC DNA]</scope>
    <source>
        <strain evidence="7">DSM 16521</strain>
    </source>
</reference>
<dbReference type="GO" id="GO:0000902">
    <property type="term" value="P:cell morphogenesis"/>
    <property type="evidence" value="ECO:0007669"/>
    <property type="project" value="InterPro"/>
</dbReference>
<keyword evidence="2" id="KW-0717">Septation</keyword>
<dbReference type="GO" id="GO:0000917">
    <property type="term" value="P:division septum assembly"/>
    <property type="evidence" value="ECO:0007669"/>
    <property type="project" value="UniProtKB-KW"/>
</dbReference>
<dbReference type="PANTHER" id="PTHR34108:SF1">
    <property type="entry name" value="SEPTUM SITE-DETERMINING PROTEIN MINC"/>
    <property type="match status" value="1"/>
</dbReference>
<protein>
    <submittedName>
        <fullName evidence="6">Septum site-determining protein MinC</fullName>
    </submittedName>
</protein>
<dbReference type="InterPro" id="IPR016098">
    <property type="entry name" value="CAP/MinC_C"/>
</dbReference>
<keyword evidence="1" id="KW-0132">Cell division</keyword>
<evidence type="ECO:0000313" key="7">
    <source>
        <dbReference type="Proteomes" id="UP000189933"/>
    </source>
</evidence>